<evidence type="ECO:0000256" key="2">
    <source>
        <dbReference type="ARBA" id="ARBA00022552"/>
    </source>
</evidence>
<feature type="binding site" evidence="6">
    <location>
        <position position="87"/>
    </location>
    <ligand>
        <name>S-adenosyl-L-methionine</name>
        <dbReference type="ChEBI" id="CHEBI:59789"/>
    </ligand>
</feature>
<comment type="similarity">
    <text evidence="6">Belongs to the methyltransferase superfamily. RNA methyltransferase RsmG family.</text>
</comment>
<dbReference type="SUPFAM" id="SSF53335">
    <property type="entry name" value="S-adenosyl-L-methionine-dependent methyltransferases"/>
    <property type="match status" value="1"/>
</dbReference>
<feature type="binding site" evidence="6">
    <location>
        <position position="152"/>
    </location>
    <ligand>
        <name>S-adenosyl-L-methionine</name>
        <dbReference type="ChEBI" id="CHEBI:59789"/>
    </ligand>
</feature>
<evidence type="ECO:0000256" key="1">
    <source>
        <dbReference type="ARBA" id="ARBA00022490"/>
    </source>
</evidence>
<feature type="binding site" evidence="6">
    <location>
        <begin position="138"/>
        <end position="139"/>
    </location>
    <ligand>
        <name>S-adenosyl-L-methionine</name>
        <dbReference type="ChEBI" id="CHEBI:59789"/>
    </ligand>
</feature>
<comment type="subcellular location">
    <subcellularLocation>
        <location evidence="6">Cytoplasm</location>
    </subcellularLocation>
</comment>
<keyword evidence="5 6" id="KW-0949">S-adenosyl-L-methionine</keyword>
<evidence type="ECO:0000256" key="3">
    <source>
        <dbReference type="ARBA" id="ARBA00022603"/>
    </source>
</evidence>
<name>A0ABU1D251_9BURK</name>
<keyword evidence="4 6" id="KW-0808">Transferase</keyword>
<dbReference type="Gene3D" id="3.40.50.150">
    <property type="entry name" value="Vaccinia Virus protein VP39"/>
    <property type="match status" value="1"/>
</dbReference>
<dbReference type="GO" id="GO:0032259">
    <property type="term" value="P:methylation"/>
    <property type="evidence" value="ECO:0007669"/>
    <property type="project" value="UniProtKB-KW"/>
</dbReference>
<dbReference type="NCBIfam" id="TIGR00138">
    <property type="entry name" value="rsmG_gidB"/>
    <property type="match status" value="1"/>
</dbReference>
<comment type="catalytic activity">
    <reaction evidence="6">
        <text>guanosine(527) in 16S rRNA + S-adenosyl-L-methionine = N(7)-methylguanosine(527) in 16S rRNA + S-adenosyl-L-homocysteine</text>
        <dbReference type="Rhea" id="RHEA:42732"/>
        <dbReference type="Rhea" id="RHEA-COMP:10209"/>
        <dbReference type="Rhea" id="RHEA-COMP:10210"/>
        <dbReference type="ChEBI" id="CHEBI:57856"/>
        <dbReference type="ChEBI" id="CHEBI:59789"/>
        <dbReference type="ChEBI" id="CHEBI:74269"/>
        <dbReference type="ChEBI" id="CHEBI:74480"/>
        <dbReference type="EC" id="2.1.1.170"/>
    </reaction>
</comment>
<keyword evidence="2 6" id="KW-0698">rRNA processing</keyword>
<keyword evidence="8" id="KW-1185">Reference proteome</keyword>
<dbReference type="InterPro" id="IPR029063">
    <property type="entry name" value="SAM-dependent_MTases_sf"/>
</dbReference>
<comment type="caution">
    <text evidence="6">Lacks conserved residue(s) required for the propagation of feature annotation.</text>
</comment>
<evidence type="ECO:0000313" key="7">
    <source>
        <dbReference type="EMBL" id="MDR4124503.1"/>
    </source>
</evidence>
<dbReference type="RefSeq" id="WP_347286183.1">
    <property type="nucleotide sequence ID" value="NZ_JAUZQE010000001.1"/>
</dbReference>
<keyword evidence="3 6" id="KW-0489">Methyltransferase</keyword>
<dbReference type="PANTHER" id="PTHR31760:SF0">
    <property type="entry name" value="S-ADENOSYL-L-METHIONINE-DEPENDENT METHYLTRANSFERASES SUPERFAMILY PROTEIN"/>
    <property type="match status" value="1"/>
</dbReference>
<proteinExistence type="inferred from homology"/>
<evidence type="ECO:0000256" key="5">
    <source>
        <dbReference type="ARBA" id="ARBA00022691"/>
    </source>
</evidence>
<keyword evidence="1 6" id="KW-0963">Cytoplasm</keyword>
<evidence type="ECO:0000313" key="8">
    <source>
        <dbReference type="Proteomes" id="UP001232156"/>
    </source>
</evidence>
<comment type="function">
    <text evidence="6">Specifically methylates the N7 position of guanine in position 527 of 16S rRNA.</text>
</comment>
<dbReference type="EC" id="2.1.1.170" evidence="6"/>
<dbReference type="PIRSF" id="PIRSF003078">
    <property type="entry name" value="GidB"/>
    <property type="match status" value="1"/>
</dbReference>
<feature type="binding site" evidence="6">
    <location>
        <position position="92"/>
    </location>
    <ligand>
        <name>S-adenosyl-L-methionine</name>
        <dbReference type="ChEBI" id="CHEBI:59789"/>
    </ligand>
</feature>
<reference evidence="7 8" key="1">
    <citation type="submission" date="2023-08" db="EMBL/GenBank/DDBJ databases">
        <title>Alcaligenaceae gen. nov., a novel taxon isolated from the sludge of Yixing Pesticide Factory.</title>
        <authorList>
            <person name="Ruan L."/>
        </authorList>
    </citation>
    <scope>NUCLEOTIDE SEQUENCE [LARGE SCALE GENOMIC DNA]</scope>
    <source>
        <strain evidence="7 8">LG-2</strain>
    </source>
</reference>
<dbReference type="CDD" id="cd02440">
    <property type="entry name" value="AdoMet_MTases"/>
    <property type="match status" value="1"/>
</dbReference>
<dbReference type="HAMAP" id="MF_00074">
    <property type="entry name" value="16SrRNA_methyltr_G"/>
    <property type="match status" value="1"/>
</dbReference>
<sequence>MKNLPDFAPRLRAAASALRLDIDVNQQNCLLAYLDQLQRWNRTYNLTAIRDPEGMLIQHLFDSLAVVQPIKKELYKHTVHPTVVDVGSGAGLPGVVLAIMCSGATVHCVDAVEKKATFIRHISGALKLPDLQAHHARIETLPPLQADVVISRAFASLADFARLSGRHVRPGGRLVAMKGKEPLEEIEALQTETAWRVERIEPLQVPELEAQRCLVWLIEQGSA</sequence>
<dbReference type="Pfam" id="PF02527">
    <property type="entry name" value="GidB"/>
    <property type="match status" value="1"/>
</dbReference>
<dbReference type="Proteomes" id="UP001232156">
    <property type="component" value="Unassembled WGS sequence"/>
</dbReference>
<comment type="caution">
    <text evidence="7">The sequence shown here is derived from an EMBL/GenBank/DDBJ whole genome shotgun (WGS) entry which is preliminary data.</text>
</comment>
<gene>
    <name evidence="6 7" type="primary">rsmG</name>
    <name evidence="7" type="ORF">Q8947_00685</name>
</gene>
<protein>
    <recommendedName>
        <fullName evidence="6">Ribosomal RNA small subunit methyltransferase G</fullName>
        <ecNumber evidence="6">2.1.1.170</ecNumber>
    </recommendedName>
    <alternativeName>
        <fullName evidence="6">16S rRNA 7-methylguanosine methyltransferase</fullName>
        <shortName evidence="6">16S rRNA m7G methyltransferase</shortName>
    </alternativeName>
</protein>
<dbReference type="GO" id="GO:0008168">
    <property type="term" value="F:methyltransferase activity"/>
    <property type="evidence" value="ECO:0007669"/>
    <property type="project" value="UniProtKB-KW"/>
</dbReference>
<accession>A0ABU1D251</accession>
<evidence type="ECO:0000256" key="6">
    <source>
        <dbReference type="HAMAP-Rule" id="MF_00074"/>
    </source>
</evidence>
<organism evidence="7 8">
    <name type="scientific">Yanghanlia caeni</name>
    <dbReference type="NCBI Taxonomy" id="3064283"/>
    <lineage>
        <taxon>Bacteria</taxon>
        <taxon>Pseudomonadati</taxon>
        <taxon>Pseudomonadota</taxon>
        <taxon>Betaproteobacteria</taxon>
        <taxon>Burkholderiales</taxon>
        <taxon>Alcaligenaceae</taxon>
        <taxon>Yanghanlia</taxon>
    </lineage>
</organism>
<dbReference type="PANTHER" id="PTHR31760">
    <property type="entry name" value="S-ADENOSYL-L-METHIONINE-DEPENDENT METHYLTRANSFERASES SUPERFAMILY PROTEIN"/>
    <property type="match status" value="1"/>
</dbReference>
<dbReference type="InterPro" id="IPR003682">
    <property type="entry name" value="rRNA_ssu_MeTfrase_G"/>
</dbReference>
<dbReference type="EMBL" id="JAUZQE010000001">
    <property type="protein sequence ID" value="MDR4124503.1"/>
    <property type="molecule type" value="Genomic_DNA"/>
</dbReference>
<evidence type="ECO:0000256" key="4">
    <source>
        <dbReference type="ARBA" id="ARBA00022679"/>
    </source>
</evidence>